<organism evidence="2">
    <name type="scientific">freshwater metagenome</name>
    <dbReference type="NCBI Taxonomy" id="449393"/>
    <lineage>
        <taxon>unclassified sequences</taxon>
        <taxon>metagenomes</taxon>
        <taxon>ecological metagenomes</taxon>
    </lineage>
</organism>
<accession>A0A6J6UI72</accession>
<evidence type="ECO:0000313" key="2">
    <source>
        <dbReference type="EMBL" id="CAB4758864.1"/>
    </source>
</evidence>
<gene>
    <name evidence="2" type="ORF">UFOPK2844_00951</name>
</gene>
<reference evidence="2" key="1">
    <citation type="submission" date="2020-05" db="EMBL/GenBank/DDBJ databases">
        <authorList>
            <person name="Chiriac C."/>
            <person name="Salcher M."/>
            <person name="Ghai R."/>
            <person name="Kavagutti S V."/>
        </authorList>
    </citation>
    <scope>NUCLEOTIDE SEQUENCE</scope>
</reference>
<protein>
    <submittedName>
        <fullName evidence="2">Unannotated protein</fullName>
    </submittedName>
</protein>
<proteinExistence type="predicted"/>
<dbReference type="EMBL" id="CAEZZG010000015">
    <property type="protein sequence ID" value="CAB4758864.1"/>
    <property type="molecule type" value="Genomic_DNA"/>
</dbReference>
<name>A0A6J6UI72_9ZZZZ</name>
<dbReference type="AlphaFoldDB" id="A0A6J6UI72"/>
<evidence type="ECO:0000256" key="1">
    <source>
        <dbReference type="SAM" id="MobiDB-lite"/>
    </source>
</evidence>
<feature type="region of interest" description="Disordered" evidence="1">
    <location>
        <begin position="96"/>
        <end position="135"/>
    </location>
</feature>
<sequence>MNTKRIPATSEILSKEPKRLNCPRRPKSGVAITSDGIAGTFRFQPFGFVFPVGPSNSGPILKADSSAIATAVETMIAIRIAPLTFLTISPIINRRPKQNTTIGQPTRVPPSPSVTGTGPVPVRRTKPASTRPISAMNRPIPTEIAIFSCAGTARNTAVLKPVRTRTVIMIPSRRTSPIASAHDIFDAIPTATNVLRPRPVASASGKFPTTPIRIVSTPAINAVAAAIAARLGASPPPRNFPSASFDRPMINGLSATM</sequence>